<keyword evidence="1" id="KW-0732">Signal</keyword>
<comment type="caution">
    <text evidence="2">The sequence shown here is derived from an EMBL/GenBank/DDBJ whole genome shotgun (WGS) entry which is preliminary data.</text>
</comment>
<dbReference type="OrthoDB" id="5308323at2759"/>
<proteinExistence type="predicted"/>
<evidence type="ECO:0008006" key="4">
    <source>
        <dbReference type="Google" id="ProtNLM"/>
    </source>
</evidence>
<name>A0A1J9QFN7_9EURO</name>
<dbReference type="EMBL" id="LGRN01000252">
    <property type="protein sequence ID" value="OJD13997.1"/>
    <property type="molecule type" value="Genomic_DNA"/>
</dbReference>
<reference evidence="2 3" key="1">
    <citation type="submission" date="2015-07" db="EMBL/GenBank/DDBJ databases">
        <title>Emmonsia species relationships and genome sequence.</title>
        <authorList>
            <consortium name="The Broad Institute Genomics Platform"/>
            <person name="Cuomo C.A."/>
            <person name="Munoz J.F."/>
            <person name="Imamovic A."/>
            <person name="Priest M.E."/>
            <person name="Young S."/>
            <person name="Clay O.K."/>
            <person name="McEwen J.G."/>
        </authorList>
    </citation>
    <scope>NUCLEOTIDE SEQUENCE [LARGE SCALE GENOMIC DNA]</scope>
    <source>
        <strain evidence="2 3">UAMH 9510</strain>
    </source>
</reference>
<dbReference type="AlphaFoldDB" id="A0A1J9QFN7"/>
<accession>A0A1J9QFN7</accession>
<evidence type="ECO:0000313" key="3">
    <source>
        <dbReference type="Proteomes" id="UP000182235"/>
    </source>
</evidence>
<protein>
    <recommendedName>
        <fullName evidence="4">Ubiquitin 3 binding protein But2 C-terminal domain-containing protein</fullName>
    </recommendedName>
</protein>
<dbReference type="VEuPathDB" id="FungiDB:AJ78_05610"/>
<keyword evidence="3" id="KW-1185">Reference proteome</keyword>
<gene>
    <name evidence="2" type="ORF">AJ78_05610</name>
</gene>
<sequence>MFISHCVATHLALLALVLGIAHAESVPTKTVGRAQPSCETVEPELYILNSSLPDTIIEGSKFMIQRTWDGKNNYINSLITAMTFTNIPQTATGCTLKLTIPSITIESMLGEGPATLFGVWSTEPWTRLSREAPTYARRPLFGELLSTIDLPTQVTSDQMEAIIATNICSETMSFWMEHINWQPAEGWVHWQHGNNSIGFRLVYNCF</sequence>
<feature type="signal peptide" evidence="1">
    <location>
        <begin position="1"/>
        <end position="23"/>
    </location>
</feature>
<feature type="chain" id="PRO_5013267170" description="Ubiquitin 3 binding protein But2 C-terminal domain-containing protein" evidence="1">
    <location>
        <begin position="24"/>
        <end position="206"/>
    </location>
</feature>
<dbReference type="STRING" id="1447872.A0A1J9QFN7"/>
<evidence type="ECO:0000313" key="2">
    <source>
        <dbReference type="EMBL" id="OJD13997.1"/>
    </source>
</evidence>
<evidence type="ECO:0000256" key="1">
    <source>
        <dbReference type="SAM" id="SignalP"/>
    </source>
</evidence>
<dbReference type="Proteomes" id="UP000182235">
    <property type="component" value="Unassembled WGS sequence"/>
</dbReference>
<organism evidence="2 3">
    <name type="scientific">Emergomyces pasteurianus Ep9510</name>
    <dbReference type="NCBI Taxonomy" id="1447872"/>
    <lineage>
        <taxon>Eukaryota</taxon>
        <taxon>Fungi</taxon>
        <taxon>Dikarya</taxon>
        <taxon>Ascomycota</taxon>
        <taxon>Pezizomycotina</taxon>
        <taxon>Eurotiomycetes</taxon>
        <taxon>Eurotiomycetidae</taxon>
        <taxon>Onygenales</taxon>
        <taxon>Ajellomycetaceae</taxon>
        <taxon>Emergomyces</taxon>
    </lineage>
</organism>